<dbReference type="Proteomes" id="UP000516660">
    <property type="component" value="Chromosome"/>
</dbReference>
<dbReference type="InterPro" id="IPR010982">
    <property type="entry name" value="Lambda_DNA-bd_dom_sf"/>
</dbReference>
<keyword evidence="3" id="KW-0804">Transcription</keyword>
<name>A0A7L7Z697_9MICO</name>
<dbReference type="Gene3D" id="1.10.260.40">
    <property type="entry name" value="lambda repressor-like DNA-binding domains"/>
    <property type="match status" value="1"/>
</dbReference>
<dbReference type="PROSITE" id="PS00356">
    <property type="entry name" value="HTH_LACI_1"/>
    <property type="match status" value="1"/>
</dbReference>
<accession>A0A7L7Z697</accession>
<dbReference type="InterPro" id="IPR046335">
    <property type="entry name" value="LacI/GalR-like_sensor"/>
</dbReference>
<dbReference type="SMART" id="SM00354">
    <property type="entry name" value="HTH_LACI"/>
    <property type="match status" value="1"/>
</dbReference>
<evidence type="ECO:0000313" key="6">
    <source>
        <dbReference type="Proteomes" id="UP000516660"/>
    </source>
</evidence>
<sequence>MVTRPTLVDVAKAAGVSRATAARVLSGGTTVDARMAAAVEHAAKQLGYEANSAARMLRGGRSGAIALIIAFNELDSLTGTFFTSVMKGAAKGLHAAEIQPVLLPADQDDAARIPRFLRSRAVDGAVVILQHEITHLAQTLADSPVPVAWVGRPRGDLADDAIIVDSDNHGGGRLAARALADAGRRTLGIIAGPHDMEPARDRIRGWRDELTAQGIEHGAIVHAEFTLESGAAAMARLLQRHPAIDGVFASSDLMAAGAIRMLQASGRRVPTDVSVIGFDDVIIATTSDPPLTTIRQPLEEMGRVAAETVIAAIEGREVDRQPVLATRLVQRESV</sequence>
<dbReference type="Pfam" id="PF00356">
    <property type="entry name" value="LacI"/>
    <property type="match status" value="1"/>
</dbReference>
<dbReference type="CDD" id="cd01392">
    <property type="entry name" value="HTH_LacI"/>
    <property type="match status" value="1"/>
</dbReference>
<dbReference type="PROSITE" id="PS50932">
    <property type="entry name" value="HTH_LACI_2"/>
    <property type="match status" value="1"/>
</dbReference>
<dbReference type="KEGG" id="czh:H9X71_01060"/>
<keyword evidence="1" id="KW-0805">Transcription regulation</keyword>
<dbReference type="SUPFAM" id="SSF53822">
    <property type="entry name" value="Periplasmic binding protein-like I"/>
    <property type="match status" value="1"/>
</dbReference>
<dbReference type="PANTHER" id="PTHR30146:SF109">
    <property type="entry name" value="HTH-TYPE TRANSCRIPTIONAL REGULATOR GALS"/>
    <property type="match status" value="1"/>
</dbReference>
<feature type="domain" description="HTH lacI-type" evidence="4">
    <location>
        <begin position="5"/>
        <end position="59"/>
    </location>
</feature>
<dbReference type="InterPro" id="IPR000843">
    <property type="entry name" value="HTH_LacI"/>
</dbReference>
<evidence type="ECO:0000313" key="5">
    <source>
        <dbReference type="EMBL" id="QOD45139.1"/>
    </source>
</evidence>
<dbReference type="GO" id="GO:0000976">
    <property type="term" value="F:transcription cis-regulatory region binding"/>
    <property type="evidence" value="ECO:0007669"/>
    <property type="project" value="TreeGrafter"/>
</dbReference>
<dbReference type="EMBL" id="CP061274">
    <property type="protein sequence ID" value="QOD45139.1"/>
    <property type="molecule type" value="Genomic_DNA"/>
</dbReference>
<proteinExistence type="predicted"/>
<gene>
    <name evidence="5" type="ORF">H9X71_01060</name>
</gene>
<evidence type="ECO:0000256" key="3">
    <source>
        <dbReference type="ARBA" id="ARBA00023163"/>
    </source>
</evidence>
<dbReference type="Pfam" id="PF13377">
    <property type="entry name" value="Peripla_BP_3"/>
    <property type="match status" value="1"/>
</dbReference>
<evidence type="ECO:0000256" key="1">
    <source>
        <dbReference type="ARBA" id="ARBA00023015"/>
    </source>
</evidence>
<evidence type="ECO:0000256" key="2">
    <source>
        <dbReference type="ARBA" id="ARBA00023125"/>
    </source>
</evidence>
<keyword evidence="2 5" id="KW-0238">DNA-binding</keyword>
<organism evidence="5 6">
    <name type="scientific">Clavibacter zhangzhiyongii</name>
    <dbReference type="NCBI Taxonomy" id="2768071"/>
    <lineage>
        <taxon>Bacteria</taxon>
        <taxon>Bacillati</taxon>
        <taxon>Actinomycetota</taxon>
        <taxon>Actinomycetes</taxon>
        <taxon>Micrococcales</taxon>
        <taxon>Microbacteriaceae</taxon>
        <taxon>Clavibacter</taxon>
    </lineage>
</organism>
<reference evidence="5 6" key="1">
    <citation type="submission" date="2020-08" db="EMBL/GenBank/DDBJ databases">
        <title>Description of Clavibacter zhangzhiyonge sp. nov., a phytopathogenic actinobacterium isolated from barley seeds, causing leaf brown spot and decline.</title>
        <authorList>
            <person name="Tian Q."/>
            <person name="Chuan J."/>
            <person name="Zhao W."/>
            <person name="Li X."/>
        </authorList>
    </citation>
    <scope>NUCLEOTIDE SEQUENCE [LARGE SCALE GENOMIC DNA]</scope>
    <source>
        <strain evidence="5 6">DM1</strain>
    </source>
</reference>
<dbReference type="PANTHER" id="PTHR30146">
    <property type="entry name" value="LACI-RELATED TRANSCRIPTIONAL REPRESSOR"/>
    <property type="match status" value="1"/>
</dbReference>
<keyword evidence="6" id="KW-1185">Reference proteome</keyword>
<protein>
    <submittedName>
        <fullName evidence="5">LacI family DNA-binding transcriptional regulator</fullName>
    </submittedName>
</protein>
<dbReference type="CDD" id="cd06267">
    <property type="entry name" value="PBP1_LacI_sugar_binding-like"/>
    <property type="match status" value="1"/>
</dbReference>
<dbReference type="AlphaFoldDB" id="A0A7L7Z697"/>
<dbReference type="GO" id="GO:0003700">
    <property type="term" value="F:DNA-binding transcription factor activity"/>
    <property type="evidence" value="ECO:0007669"/>
    <property type="project" value="TreeGrafter"/>
</dbReference>
<dbReference type="Gene3D" id="3.40.50.2300">
    <property type="match status" value="2"/>
</dbReference>
<dbReference type="SUPFAM" id="SSF47413">
    <property type="entry name" value="lambda repressor-like DNA-binding domains"/>
    <property type="match status" value="1"/>
</dbReference>
<evidence type="ECO:0000259" key="4">
    <source>
        <dbReference type="PROSITE" id="PS50932"/>
    </source>
</evidence>
<dbReference type="InterPro" id="IPR028082">
    <property type="entry name" value="Peripla_BP_I"/>
</dbReference>